<organism evidence="1 2">
    <name type="scientific">Cryobacterium glucosi</name>
    <dbReference type="NCBI Taxonomy" id="1259175"/>
    <lineage>
        <taxon>Bacteria</taxon>
        <taxon>Bacillati</taxon>
        <taxon>Actinomycetota</taxon>
        <taxon>Actinomycetes</taxon>
        <taxon>Micrococcales</taxon>
        <taxon>Microbacteriaceae</taxon>
        <taxon>Cryobacterium</taxon>
    </lineage>
</organism>
<protein>
    <recommendedName>
        <fullName evidence="3">PhiRv1 phage protein</fullName>
    </recommendedName>
</protein>
<gene>
    <name evidence="1" type="ORF">E3O46_06985</name>
</gene>
<dbReference type="Proteomes" id="UP000297604">
    <property type="component" value="Unassembled WGS sequence"/>
</dbReference>
<reference evidence="1 2" key="1">
    <citation type="submission" date="2019-03" db="EMBL/GenBank/DDBJ databases">
        <title>Genomics of glacier-inhabiting Cryobacterium strains.</title>
        <authorList>
            <person name="Liu Q."/>
            <person name="Xin Y.-H."/>
        </authorList>
    </citation>
    <scope>NUCLEOTIDE SEQUENCE [LARGE SCALE GENOMIC DNA]</scope>
    <source>
        <strain evidence="1 2">MDB1-5</strain>
    </source>
</reference>
<evidence type="ECO:0000313" key="2">
    <source>
        <dbReference type="Proteomes" id="UP000297604"/>
    </source>
</evidence>
<proteinExistence type="predicted"/>
<accession>A0ABY2INQ8</accession>
<evidence type="ECO:0008006" key="3">
    <source>
        <dbReference type="Google" id="ProtNLM"/>
    </source>
</evidence>
<keyword evidence="2" id="KW-1185">Reference proteome</keyword>
<comment type="caution">
    <text evidence="1">The sequence shown here is derived from an EMBL/GenBank/DDBJ whole genome shotgun (WGS) entry which is preliminary data.</text>
</comment>
<name>A0ABY2INQ8_9MICO</name>
<sequence>MASSNPKTRSIVATLGAATRWGTASPEALANMQRDLAAERLALYIERVVADAPPLTGAQRDRLAALLSGAVVPA</sequence>
<dbReference type="EMBL" id="SOFS01000016">
    <property type="protein sequence ID" value="TFC21336.1"/>
    <property type="molecule type" value="Genomic_DNA"/>
</dbReference>
<evidence type="ECO:0000313" key="1">
    <source>
        <dbReference type="EMBL" id="TFC21336.1"/>
    </source>
</evidence>